<evidence type="ECO:0008006" key="3">
    <source>
        <dbReference type="Google" id="ProtNLM"/>
    </source>
</evidence>
<comment type="caution">
    <text evidence="1">The sequence shown here is derived from an EMBL/GenBank/DDBJ whole genome shotgun (WGS) entry which is preliminary data.</text>
</comment>
<proteinExistence type="predicted"/>
<accession>A0A7W4VNH0</accession>
<reference evidence="1 2" key="1">
    <citation type="submission" date="2020-08" db="EMBL/GenBank/DDBJ databases">
        <title>The Agave Microbiome: Exploring the role of microbial communities in plant adaptations to desert environments.</title>
        <authorList>
            <person name="Partida-Martinez L.P."/>
        </authorList>
    </citation>
    <scope>NUCLEOTIDE SEQUENCE [LARGE SCALE GENOMIC DNA]</scope>
    <source>
        <strain evidence="1 2">AT3.9</strain>
    </source>
</reference>
<gene>
    <name evidence="1" type="ORF">FHR70_003506</name>
</gene>
<evidence type="ECO:0000313" key="2">
    <source>
        <dbReference type="Proteomes" id="UP000532010"/>
    </source>
</evidence>
<dbReference type="EMBL" id="JACHWB010000004">
    <property type="protein sequence ID" value="MBB3020425.1"/>
    <property type="molecule type" value="Genomic_DNA"/>
</dbReference>
<dbReference type="Proteomes" id="UP000532010">
    <property type="component" value="Unassembled WGS sequence"/>
</dbReference>
<protein>
    <recommendedName>
        <fullName evidence="3">DUF2971 domain-containing protein</fullName>
    </recommendedName>
</protein>
<organism evidence="1 2">
    <name type="scientific">Microvirga lupini</name>
    <dbReference type="NCBI Taxonomy" id="420324"/>
    <lineage>
        <taxon>Bacteria</taxon>
        <taxon>Pseudomonadati</taxon>
        <taxon>Pseudomonadota</taxon>
        <taxon>Alphaproteobacteria</taxon>
        <taxon>Hyphomicrobiales</taxon>
        <taxon>Methylobacteriaceae</taxon>
        <taxon>Microvirga</taxon>
    </lineage>
</organism>
<keyword evidence="2" id="KW-1185">Reference proteome</keyword>
<evidence type="ECO:0000313" key="1">
    <source>
        <dbReference type="EMBL" id="MBB3020425.1"/>
    </source>
</evidence>
<sequence length="218" mass="25193">MRVYHFVNQQFGLENLERRRLKIATLNDLNDPFELGIYSTNSKLRSDFKSLKSRLAQAFGLLCFSRDWKNPVQWSHYADRHRGLCLGFDIPDELLTPVIYKSQLPKPDLPILMGPGGPATDHVKQILSTKFRHWRYENEVRCFVPIGNEDGEKPGLYFTPFSNDLRLREVIVGHSSHVSRSQLSKALGDLRSEVSACKARLAFRSYSIVKQRRGDLWE</sequence>
<dbReference type="AlphaFoldDB" id="A0A7W4VNH0"/>
<name>A0A7W4VNH0_9HYPH</name>